<evidence type="ECO:0000313" key="1">
    <source>
        <dbReference type="RefSeq" id="XP_016481200.1"/>
    </source>
</evidence>
<dbReference type="Pfam" id="PF14223">
    <property type="entry name" value="Retrotran_gag_2"/>
    <property type="match status" value="1"/>
</dbReference>
<evidence type="ECO:0008006" key="2">
    <source>
        <dbReference type="Google" id="ProtNLM"/>
    </source>
</evidence>
<dbReference type="AlphaFoldDB" id="A0A1S4AX53"/>
<dbReference type="CDD" id="cd09272">
    <property type="entry name" value="RNase_HI_RT_Ty1"/>
    <property type="match status" value="1"/>
</dbReference>
<dbReference type="RefSeq" id="XP_016481200.1">
    <property type="nucleotide sequence ID" value="XM_016625714.1"/>
</dbReference>
<protein>
    <recommendedName>
        <fullName evidence="2">Retrovirus-related Pol polyprotein from transposon TNT 1-94</fullName>
    </recommendedName>
</protein>
<dbReference type="PANTHER" id="PTHR35317:SF10">
    <property type="entry name" value="RNA-DIRECTED DNA POLYMERASE"/>
    <property type="match status" value="1"/>
</dbReference>
<dbReference type="PaxDb" id="4097-A0A1S4AX53"/>
<reference evidence="1" key="1">
    <citation type="submission" date="2025-08" db="UniProtKB">
        <authorList>
            <consortium name="RefSeq"/>
        </authorList>
    </citation>
    <scope>IDENTIFICATION</scope>
</reference>
<accession>A0A1S4AX53</accession>
<gene>
    <name evidence="1" type="primary">LOC107802250</name>
</gene>
<proteinExistence type="predicted"/>
<name>A0A1S4AX53_TOBAC</name>
<dbReference type="KEGG" id="nta:107802250"/>
<dbReference type="OrthoDB" id="414945at2759"/>
<sequence length="279" mass="31660">MHRVVAELTWLAHLLDYLSISPQLPVALHSDSQAAIHIAKNPVFHERTKHVELDYHFVRQQFQAGLISFLGLSLGFTGQVGPIPFHSLASSVTVFNGLNFSEWREQVQFHLGVMDLDLALLDDNPATITDSSSADEKSFHKAWECSNRISLMFMRMNIANNIKSTILQTESAREYLKFVEECFRSADKSLAGTLIAELTTMKFDGSRSMQNHIIEMTNIAARLQTLGMKVDDSFLVQFILYSLPPEYGPFEINYNTIKDKWNVSKLSGMLTQEESRLKK</sequence>
<dbReference type="PANTHER" id="PTHR35317">
    <property type="entry name" value="OS04G0629600 PROTEIN"/>
    <property type="match status" value="1"/>
</dbReference>
<organism evidence="1">
    <name type="scientific">Nicotiana tabacum</name>
    <name type="common">Common tobacco</name>
    <dbReference type="NCBI Taxonomy" id="4097"/>
    <lineage>
        <taxon>Eukaryota</taxon>
        <taxon>Viridiplantae</taxon>
        <taxon>Streptophyta</taxon>
        <taxon>Embryophyta</taxon>
        <taxon>Tracheophyta</taxon>
        <taxon>Spermatophyta</taxon>
        <taxon>Magnoliopsida</taxon>
        <taxon>eudicotyledons</taxon>
        <taxon>Gunneridae</taxon>
        <taxon>Pentapetalae</taxon>
        <taxon>asterids</taxon>
        <taxon>lamiids</taxon>
        <taxon>Solanales</taxon>
        <taxon>Solanaceae</taxon>
        <taxon>Nicotianoideae</taxon>
        <taxon>Nicotianeae</taxon>
        <taxon>Nicotiana</taxon>
    </lineage>
</organism>